<keyword evidence="3" id="KW-1185">Reference proteome</keyword>
<evidence type="ECO:0000256" key="1">
    <source>
        <dbReference type="SAM" id="Coils"/>
    </source>
</evidence>
<dbReference type="AlphaFoldDB" id="A0A9N9IHV9"/>
<dbReference type="EMBL" id="CAJVQA010014967">
    <property type="protein sequence ID" value="CAG8734182.1"/>
    <property type="molecule type" value="Genomic_DNA"/>
</dbReference>
<accession>A0A9N9IHV9</accession>
<evidence type="ECO:0000313" key="3">
    <source>
        <dbReference type="Proteomes" id="UP000789759"/>
    </source>
</evidence>
<evidence type="ECO:0000313" key="2">
    <source>
        <dbReference type="EMBL" id="CAG8734182.1"/>
    </source>
</evidence>
<sequence length="155" mass="18336">MVRKNSTISHLIRILNSPESTPKQIQNAFFKYFESTRDYYKCRLHYNKITNEEFNEHDKLLDALKAQIKLITTKNIRLEGRINRLNNKDTNATFLTEIILLKNENHDLIKKNEALKMKNESFTMAFLNSAVIYSNNENQYESTIKQQANVINKHR</sequence>
<reference evidence="2" key="1">
    <citation type="submission" date="2021-06" db="EMBL/GenBank/DDBJ databases">
        <authorList>
            <person name="Kallberg Y."/>
            <person name="Tangrot J."/>
            <person name="Rosling A."/>
        </authorList>
    </citation>
    <scope>NUCLEOTIDE SEQUENCE</scope>
    <source>
        <strain evidence="2">FL966</strain>
    </source>
</reference>
<name>A0A9N9IHV9_9GLOM</name>
<gene>
    <name evidence="2" type="ORF">CPELLU_LOCUS13680</name>
</gene>
<proteinExistence type="predicted"/>
<protein>
    <submittedName>
        <fullName evidence="2">4175_t:CDS:1</fullName>
    </submittedName>
</protein>
<organism evidence="2 3">
    <name type="scientific">Cetraspora pellucida</name>
    <dbReference type="NCBI Taxonomy" id="1433469"/>
    <lineage>
        <taxon>Eukaryota</taxon>
        <taxon>Fungi</taxon>
        <taxon>Fungi incertae sedis</taxon>
        <taxon>Mucoromycota</taxon>
        <taxon>Glomeromycotina</taxon>
        <taxon>Glomeromycetes</taxon>
        <taxon>Diversisporales</taxon>
        <taxon>Gigasporaceae</taxon>
        <taxon>Cetraspora</taxon>
    </lineage>
</organism>
<feature type="coiled-coil region" evidence="1">
    <location>
        <begin position="68"/>
        <end position="118"/>
    </location>
</feature>
<keyword evidence="1" id="KW-0175">Coiled coil</keyword>
<comment type="caution">
    <text evidence="2">The sequence shown here is derived from an EMBL/GenBank/DDBJ whole genome shotgun (WGS) entry which is preliminary data.</text>
</comment>
<dbReference type="Proteomes" id="UP000789759">
    <property type="component" value="Unassembled WGS sequence"/>
</dbReference>
<dbReference type="OrthoDB" id="2405353at2759"/>